<evidence type="ECO:0000313" key="3">
    <source>
        <dbReference type="Proteomes" id="UP000257039"/>
    </source>
</evidence>
<dbReference type="Proteomes" id="UP000257039">
    <property type="component" value="Unassembled WGS sequence"/>
</dbReference>
<proteinExistence type="predicted"/>
<reference evidence="2 3" key="1">
    <citation type="submission" date="2017-04" db="EMBL/GenBank/DDBJ databases">
        <title>Draft genome sequence of Zooshikella ganghwensis VG4 isolated from Red Sea sediments.</title>
        <authorList>
            <person name="Rehman Z."/>
            <person name="Alam I."/>
            <person name="Kamau A."/>
            <person name="Bajic V."/>
            <person name="Leiknes T."/>
        </authorList>
    </citation>
    <scope>NUCLEOTIDE SEQUENCE [LARGE SCALE GENOMIC DNA]</scope>
    <source>
        <strain evidence="2 3">VG4</strain>
    </source>
</reference>
<organism evidence="2 3">
    <name type="scientific">Zooshikella ganghwensis</name>
    <dbReference type="NCBI Taxonomy" id="202772"/>
    <lineage>
        <taxon>Bacteria</taxon>
        <taxon>Pseudomonadati</taxon>
        <taxon>Pseudomonadota</taxon>
        <taxon>Gammaproteobacteria</taxon>
        <taxon>Oceanospirillales</taxon>
        <taxon>Zooshikellaceae</taxon>
        <taxon>Zooshikella</taxon>
    </lineage>
</organism>
<dbReference type="SUPFAM" id="SSF160719">
    <property type="entry name" value="gpW/gp25-like"/>
    <property type="match status" value="1"/>
</dbReference>
<dbReference type="RefSeq" id="WP_027706629.1">
    <property type="nucleotide sequence ID" value="NZ_JAEVHG010000005.1"/>
</dbReference>
<comment type="caution">
    <text evidence="2">The sequence shown here is derived from an EMBL/GenBank/DDBJ whole genome shotgun (WGS) entry which is preliminary data.</text>
</comment>
<dbReference type="Pfam" id="PF04965">
    <property type="entry name" value="GPW_gp25"/>
    <property type="match status" value="1"/>
</dbReference>
<feature type="domain" description="IraD/Gp25-like" evidence="1">
    <location>
        <begin position="48"/>
        <end position="113"/>
    </location>
</feature>
<name>A0A4P9VMI2_9GAMM</name>
<protein>
    <recommendedName>
        <fullName evidence="1">IraD/Gp25-like domain-containing protein</fullName>
    </recommendedName>
</protein>
<dbReference type="AlphaFoldDB" id="A0A4P9VMI2"/>
<accession>A0A4P9VMI2</accession>
<keyword evidence="3" id="KW-1185">Reference proteome</keyword>
<sequence length="131" mass="14579">MRYLLERLDVLGELSKEDVLELVVENITRLLSVVPVTVKTSVNAPIDILHLGLPSVADLATNHRSQLQVIADRIKKIILTFEPRLQDVEISLTDQSDPLNPFTICINAQLVWQSQTIPVQFSLPASALKGE</sequence>
<gene>
    <name evidence="2" type="ORF">B9G39_10395</name>
</gene>
<evidence type="ECO:0000313" key="2">
    <source>
        <dbReference type="EMBL" id="RDH43819.1"/>
    </source>
</evidence>
<dbReference type="InterPro" id="IPR007048">
    <property type="entry name" value="IraD/Gp25-like"/>
</dbReference>
<dbReference type="EMBL" id="NDXW01000001">
    <property type="protein sequence ID" value="RDH43819.1"/>
    <property type="molecule type" value="Genomic_DNA"/>
</dbReference>
<evidence type="ECO:0000259" key="1">
    <source>
        <dbReference type="Pfam" id="PF04965"/>
    </source>
</evidence>